<dbReference type="EMBL" id="JACBZY010000001">
    <property type="protein sequence ID" value="NYH00426.1"/>
    <property type="molecule type" value="Genomic_DNA"/>
</dbReference>
<accession>A0A852YT04</accession>
<reference evidence="1 2" key="1">
    <citation type="submission" date="2020-07" db="EMBL/GenBank/DDBJ databases">
        <title>Sequencing the genomes of 1000 actinobacteria strains.</title>
        <authorList>
            <person name="Klenk H.-P."/>
        </authorList>
    </citation>
    <scope>NUCLEOTIDE SEQUENCE [LARGE SCALE GENOMIC DNA]</scope>
    <source>
        <strain evidence="1 2">DSM 23141</strain>
    </source>
</reference>
<dbReference type="InterPro" id="IPR015018">
    <property type="entry name" value="DUF1905"/>
</dbReference>
<evidence type="ECO:0000313" key="2">
    <source>
        <dbReference type="Proteomes" id="UP000553888"/>
    </source>
</evidence>
<dbReference type="Pfam" id="PF08922">
    <property type="entry name" value="DUF1905"/>
    <property type="match status" value="1"/>
</dbReference>
<protein>
    <recommendedName>
        <fullName evidence="3">DUF1905 domain-containing protein</fullName>
    </recommendedName>
</protein>
<dbReference type="AlphaFoldDB" id="A0A852YT04"/>
<evidence type="ECO:0000313" key="1">
    <source>
        <dbReference type="EMBL" id="NYH00426.1"/>
    </source>
</evidence>
<proteinExistence type="predicted"/>
<dbReference type="Gene3D" id="2.40.30.100">
    <property type="entry name" value="AF2212/PG0164-like"/>
    <property type="match status" value="1"/>
</dbReference>
<keyword evidence="2" id="KW-1185">Reference proteome</keyword>
<dbReference type="InterPro" id="IPR037079">
    <property type="entry name" value="AF2212/PG0164-like_sf"/>
</dbReference>
<organism evidence="1 2">
    <name type="scientific">Schumannella luteola</name>
    <dbReference type="NCBI Taxonomy" id="472059"/>
    <lineage>
        <taxon>Bacteria</taxon>
        <taxon>Bacillati</taxon>
        <taxon>Actinomycetota</taxon>
        <taxon>Actinomycetes</taxon>
        <taxon>Micrococcales</taxon>
        <taxon>Microbacteriaceae</taxon>
        <taxon>Schumannella</taxon>
    </lineage>
</organism>
<gene>
    <name evidence="1" type="ORF">BJ979_003051</name>
</gene>
<sequence>MTPKLEHPIDLDVAFEAPIGVDVKGELWSCVEIPGSAELFGTQRGVRVDVAIDGIELANVGAMVTGRGGHMVSISAKLRAKLGKDLGDTVAVRLTRRYS</sequence>
<name>A0A852YT04_9MICO</name>
<evidence type="ECO:0008006" key="3">
    <source>
        <dbReference type="Google" id="ProtNLM"/>
    </source>
</evidence>
<dbReference type="RefSeq" id="WP_179569244.1">
    <property type="nucleotide sequence ID" value="NZ_JACBZY010000001.1"/>
</dbReference>
<dbReference type="SUPFAM" id="SSF141694">
    <property type="entry name" value="AF2212/PG0164-like"/>
    <property type="match status" value="1"/>
</dbReference>
<comment type="caution">
    <text evidence="1">The sequence shown here is derived from an EMBL/GenBank/DDBJ whole genome shotgun (WGS) entry which is preliminary data.</text>
</comment>
<dbReference type="Proteomes" id="UP000553888">
    <property type="component" value="Unassembled WGS sequence"/>
</dbReference>